<name>A0A0D9XBK2_9ORYZ</name>
<reference evidence="2" key="2">
    <citation type="submission" date="2013-12" db="EMBL/GenBank/DDBJ databases">
        <authorList>
            <person name="Yu Y."/>
            <person name="Lee S."/>
            <person name="de Baynast K."/>
            <person name="Wissotski M."/>
            <person name="Liu L."/>
            <person name="Talag J."/>
            <person name="Goicoechea J."/>
            <person name="Angelova A."/>
            <person name="Jetty R."/>
            <person name="Kudrna D."/>
            <person name="Golser W."/>
            <person name="Rivera L."/>
            <person name="Zhang J."/>
            <person name="Wing R."/>
        </authorList>
    </citation>
    <scope>NUCLEOTIDE SEQUENCE</scope>
</reference>
<dbReference type="Proteomes" id="UP000032180">
    <property type="component" value="Chromosome 9"/>
</dbReference>
<dbReference type="Gramene" id="LPERR09G01250.1">
    <property type="protein sequence ID" value="LPERR09G01250.1"/>
    <property type="gene ID" value="LPERR09G01250"/>
</dbReference>
<accession>A0A0D9XBK2</accession>
<reference evidence="1" key="3">
    <citation type="submission" date="2015-04" db="UniProtKB">
        <authorList>
            <consortium name="EnsemblPlants"/>
        </authorList>
    </citation>
    <scope>IDENTIFICATION</scope>
</reference>
<dbReference type="HOGENOM" id="CLU_2100416_0_0_1"/>
<evidence type="ECO:0000313" key="2">
    <source>
        <dbReference type="Proteomes" id="UP000032180"/>
    </source>
</evidence>
<reference evidence="1 2" key="1">
    <citation type="submission" date="2012-08" db="EMBL/GenBank/DDBJ databases">
        <title>Oryza genome evolution.</title>
        <authorList>
            <person name="Wing R.A."/>
        </authorList>
    </citation>
    <scope>NUCLEOTIDE SEQUENCE</scope>
</reference>
<evidence type="ECO:0000313" key="1">
    <source>
        <dbReference type="EnsemblPlants" id="LPERR09G01250.1"/>
    </source>
</evidence>
<proteinExistence type="predicted"/>
<keyword evidence="2" id="KW-1185">Reference proteome</keyword>
<organism evidence="1 2">
    <name type="scientific">Leersia perrieri</name>
    <dbReference type="NCBI Taxonomy" id="77586"/>
    <lineage>
        <taxon>Eukaryota</taxon>
        <taxon>Viridiplantae</taxon>
        <taxon>Streptophyta</taxon>
        <taxon>Embryophyta</taxon>
        <taxon>Tracheophyta</taxon>
        <taxon>Spermatophyta</taxon>
        <taxon>Magnoliopsida</taxon>
        <taxon>Liliopsida</taxon>
        <taxon>Poales</taxon>
        <taxon>Poaceae</taxon>
        <taxon>BOP clade</taxon>
        <taxon>Oryzoideae</taxon>
        <taxon>Oryzeae</taxon>
        <taxon>Oryzinae</taxon>
        <taxon>Leersia</taxon>
    </lineage>
</organism>
<dbReference type="EnsemblPlants" id="LPERR09G01250.1">
    <property type="protein sequence ID" value="LPERR09G01250.1"/>
    <property type="gene ID" value="LPERR09G01250"/>
</dbReference>
<protein>
    <submittedName>
        <fullName evidence="1">Uncharacterized protein</fullName>
    </submittedName>
</protein>
<sequence>MGVWRLAMETAWKHMRFFNSWLPLVCLLNLHKMSFVSYFPQSVVVVGYLSFVEYLGCPRTCQVCSGTQEGGIQAALRMVEYGRRTIKNMVAEAEMMGGRIQEERRRADKLKACCTA</sequence>
<dbReference type="AlphaFoldDB" id="A0A0D9XBK2"/>